<reference evidence="1 2" key="1">
    <citation type="submission" date="2020-04" db="EMBL/GenBank/DDBJ databases">
        <title>Description of novel Gluconacetobacter.</title>
        <authorList>
            <person name="Sombolestani A."/>
        </authorList>
    </citation>
    <scope>NUCLEOTIDE SEQUENCE [LARGE SCALE GENOMIC DNA]</scope>
    <source>
        <strain evidence="1 2">LMG 19747</strain>
    </source>
</reference>
<name>A0A7W4IG99_9PROT</name>
<dbReference type="AlphaFoldDB" id="A0A7W4IG99"/>
<organism evidence="1 2">
    <name type="scientific">Gluconacetobacter sacchari</name>
    <dbReference type="NCBI Taxonomy" id="92759"/>
    <lineage>
        <taxon>Bacteria</taxon>
        <taxon>Pseudomonadati</taxon>
        <taxon>Pseudomonadota</taxon>
        <taxon>Alphaproteobacteria</taxon>
        <taxon>Acetobacterales</taxon>
        <taxon>Acetobacteraceae</taxon>
        <taxon>Gluconacetobacter</taxon>
    </lineage>
</organism>
<accession>A0A7W4IG99</accession>
<gene>
    <name evidence="1" type="ORF">HLH48_19280</name>
</gene>
<comment type="caution">
    <text evidence="1">The sequence shown here is derived from an EMBL/GenBank/DDBJ whole genome shotgun (WGS) entry which is preliminary data.</text>
</comment>
<dbReference type="Proteomes" id="UP000589085">
    <property type="component" value="Unassembled WGS sequence"/>
</dbReference>
<dbReference type="RefSeq" id="WP_182999097.1">
    <property type="nucleotide sequence ID" value="NZ_JABEQJ010000034.1"/>
</dbReference>
<evidence type="ECO:0000313" key="2">
    <source>
        <dbReference type="Proteomes" id="UP000589085"/>
    </source>
</evidence>
<proteinExistence type="predicted"/>
<dbReference type="EMBL" id="JABEQJ010000034">
    <property type="protein sequence ID" value="MBB2162276.1"/>
    <property type="molecule type" value="Genomic_DNA"/>
</dbReference>
<evidence type="ECO:0000313" key="1">
    <source>
        <dbReference type="EMBL" id="MBB2162276.1"/>
    </source>
</evidence>
<protein>
    <recommendedName>
        <fullName evidence="3">DUF2946 domain-containing protein</fullName>
    </recommendedName>
</protein>
<evidence type="ECO:0008006" key="3">
    <source>
        <dbReference type="Google" id="ProtNLM"/>
    </source>
</evidence>
<sequence length="113" mass="12390">MTRTHARISAGFLVCLLMQVWVLVGLVPAHADRAPMMRHHGAAMVTHHCADMHHDEKCCHVHVACADLSPPEATLLPGLPPEMRRLAFVAYDLAVPPSTDGMPSFRPPKIRAV</sequence>